<dbReference type="Proteomes" id="UP000546031">
    <property type="component" value="Unassembled WGS sequence"/>
</dbReference>
<reference evidence="7 8" key="1">
    <citation type="submission" date="2020-06" db="EMBL/GenBank/DDBJ databases">
        <title>Altererythrobacter lutimaris sp. nov., a marine bacterium isolated from a tidal flat.</title>
        <authorList>
            <person name="Kim D."/>
            <person name="Yoo Y."/>
            <person name="Kim J.-J."/>
        </authorList>
    </citation>
    <scope>NUCLEOTIDE SEQUENCE [LARGE SCALE GENOMIC DNA]</scope>
    <source>
        <strain evidence="7 8">JGD-16</strain>
    </source>
</reference>
<organism evidence="7 8">
    <name type="scientific">Altererythrobacter lutimaris</name>
    <dbReference type="NCBI Taxonomy" id="2743979"/>
    <lineage>
        <taxon>Bacteria</taxon>
        <taxon>Pseudomonadati</taxon>
        <taxon>Pseudomonadota</taxon>
        <taxon>Alphaproteobacteria</taxon>
        <taxon>Sphingomonadales</taxon>
        <taxon>Erythrobacteraceae</taxon>
        <taxon>Altererythrobacter</taxon>
    </lineage>
</organism>
<proteinExistence type="predicted"/>
<keyword evidence="8" id="KW-1185">Reference proteome</keyword>
<evidence type="ECO:0000256" key="2">
    <source>
        <dbReference type="ARBA" id="ARBA00023002"/>
    </source>
</evidence>
<comment type="caution">
    <text evidence="7">The sequence shown here is derived from an EMBL/GenBank/DDBJ whole genome shotgun (WGS) entry which is preliminary data.</text>
</comment>
<dbReference type="RefSeq" id="WP_176273560.1">
    <property type="nucleotide sequence ID" value="NZ_JABWTA010000001.1"/>
</dbReference>
<evidence type="ECO:0000259" key="6">
    <source>
        <dbReference type="PROSITE" id="PS51352"/>
    </source>
</evidence>
<dbReference type="SUPFAM" id="SSF52833">
    <property type="entry name" value="Thioredoxin-like"/>
    <property type="match status" value="1"/>
</dbReference>
<protein>
    <submittedName>
        <fullName evidence="7">DsbA family protein</fullName>
    </submittedName>
</protein>
<keyword evidence="3" id="KW-1015">Disulfide bond</keyword>
<feature type="domain" description="Thioredoxin" evidence="6">
    <location>
        <begin position="41"/>
        <end position="226"/>
    </location>
</feature>
<dbReference type="InterPro" id="IPR013766">
    <property type="entry name" value="Thioredoxin_domain"/>
</dbReference>
<dbReference type="PANTHER" id="PTHR13887">
    <property type="entry name" value="GLUTATHIONE S-TRANSFERASE KAPPA"/>
    <property type="match status" value="1"/>
</dbReference>
<dbReference type="AlphaFoldDB" id="A0A850HC41"/>
<keyword evidence="2" id="KW-0560">Oxidoreductase</keyword>
<dbReference type="PANTHER" id="PTHR13887:SF14">
    <property type="entry name" value="DISULFIDE BOND FORMATION PROTEIN D"/>
    <property type="match status" value="1"/>
</dbReference>
<dbReference type="PROSITE" id="PS51352">
    <property type="entry name" value="THIOREDOXIN_2"/>
    <property type="match status" value="1"/>
</dbReference>
<evidence type="ECO:0000313" key="7">
    <source>
        <dbReference type="EMBL" id="NVE95329.1"/>
    </source>
</evidence>
<keyword evidence="1 5" id="KW-0732">Signal</keyword>
<feature type="chain" id="PRO_5032950137" evidence="5">
    <location>
        <begin position="20"/>
        <end position="226"/>
    </location>
</feature>
<evidence type="ECO:0000256" key="4">
    <source>
        <dbReference type="ARBA" id="ARBA00023284"/>
    </source>
</evidence>
<dbReference type="Gene3D" id="3.40.30.10">
    <property type="entry name" value="Glutaredoxin"/>
    <property type="match status" value="1"/>
</dbReference>
<dbReference type="GO" id="GO:0016491">
    <property type="term" value="F:oxidoreductase activity"/>
    <property type="evidence" value="ECO:0007669"/>
    <property type="project" value="UniProtKB-KW"/>
</dbReference>
<name>A0A850HC41_9SPHN</name>
<evidence type="ECO:0000256" key="1">
    <source>
        <dbReference type="ARBA" id="ARBA00022729"/>
    </source>
</evidence>
<gene>
    <name evidence="7" type="ORF">HUO12_10505</name>
</gene>
<sequence length="226" mass="24182">MKQLLTTAALAAACGFLGAATWSVTGLADKRTEAYLLDNPQLLPAMAQAYEEQAASDRLAQIGDQVYEPFPGAVLGNPNGSKVLVEFTDYNCPYCRVASKQVADLIAQDPEVKVVIREWSIFQGSEVASRMALAAADQGKFPEFHKAMFELAPASAESVREAAERVGLDMTRAQEFGQSRVVEAELRSNALIAQQMGFTGTPSWIAGGTTFEGAIGTSALQTALDR</sequence>
<dbReference type="Pfam" id="PF01323">
    <property type="entry name" value="DSBA"/>
    <property type="match status" value="1"/>
</dbReference>
<dbReference type="CDD" id="cd03023">
    <property type="entry name" value="DsbA_Com1_like"/>
    <property type="match status" value="1"/>
</dbReference>
<evidence type="ECO:0000256" key="3">
    <source>
        <dbReference type="ARBA" id="ARBA00023157"/>
    </source>
</evidence>
<dbReference type="InterPro" id="IPR036249">
    <property type="entry name" value="Thioredoxin-like_sf"/>
</dbReference>
<dbReference type="EMBL" id="JABWTA010000001">
    <property type="protein sequence ID" value="NVE95329.1"/>
    <property type="molecule type" value="Genomic_DNA"/>
</dbReference>
<feature type="signal peptide" evidence="5">
    <location>
        <begin position="1"/>
        <end position="19"/>
    </location>
</feature>
<evidence type="ECO:0000256" key="5">
    <source>
        <dbReference type="SAM" id="SignalP"/>
    </source>
</evidence>
<accession>A0A850HC41</accession>
<evidence type="ECO:0000313" key="8">
    <source>
        <dbReference type="Proteomes" id="UP000546031"/>
    </source>
</evidence>
<dbReference type="InterPro" id="IPR001853">
    <property type="entry name" value="DSBA-like_thioredoxin_dom"/>
</dbReference>
<keyword evidence="4" id="KW-0676">Redox-active center</keyword>